<keyword evidence="5 9" id="KW-0238">DNA-binding</keyword>
<dbReference type="FunFam" id="1.10.10.10:FF:000005">
    <property type="entry name" value="Two-component system response regulator"/>
    <property type="match status" value="1"/>
</dbReference>
<dbReference type="CDD" id="cd17625">
    <property type="entry name" value="REC_OmpR_DrrD-like"/>
    <property type="match status" value="1"/>
</dbReference>
<dbReference type="GO" id="GO:0032993">
    <property type="term" value="C:protein-DNA complex"/>
    <property type="evidence" value="ECO:0007669"/>
    <property type="project" value="TreeGrafter"/>
</dbReference>
<dbReference type="PANTHER" id="PTHR48111">
    <property type="entry name" value="REGULATOR OF RPOS"/>
    <property type="match status" value="1"/>
</dbReference>
<dbReference type="AlphaFoldDB" id="A0A0S6UIF7"/>
<dbReference type="PROSITE" id="PS50110">
    <property type="entry name" value="RESPONSE_REGULATORY"/>
    <property type="match status" value="1"/>
</dbReference>
<dbReference type="CDD" id="cd00383">
    <property type="entry name" value="trans_reg_C"/>
    <property type="match status" value="1"/>
</dbReference>
<evidence type="ECO:0000256" key="4">
    <source>
        <dbReference type="ARBA" id="ARBA00023015"/>
    </source>
</evidence>
<sequence length="240" mass="27407">MGRPAASLWVPGGDMRILVVEDETTLANTLARCLREEGYATDIAYDGEEGVAFAETVVYDLIILDLMLPRLDGMEVIRRLRNERIETPVLMLTARDTVADKVRGLDAGADDYLTKPFALAELLARVRALLRRESDNKSTVLQVGDLVMDTVSRQVRRGDREINLTNKEYALLEYLMRNPNRVLTRTQIAEHVWDYDFSGMSNIVDVYIRYLRRKIDDNFEPKLLYTIRGSGYCLREPGKS</sequence>
<feature type="domain" description="Response regulatory" evidence="10">
    <location>
        <begin position="16"/>
        <end position="130"/>
    </location>
</feature>
<dbReference type="Pfam" id="PF00486">
    <property type="entry name" value="Trans_reg_C"/>
    <property type="match status" value="1"/>
</dbReference>
<evidence type="ECO:0000256" key="1">
    <source>
        <dbReference type="ARBA" id="ARBA00018672"/>
    </source>
</evidence>
<keyword evidence="2 8" id="KW-0597">Phosphoprotein</keyword>
<comment type="function">
    <text evidence="7">May play the central regulatory role in sporulation. It may be an element of the effector pathway responsible for the activation of sporulation genes in response to nutritional stress. Spo0A may act in concert with spo0H (a sigma factor) to control the expression of some genes that are critical to the sporulation process.</text>
</comment>
<protein>
    <recommendedName>
        <fullName evidence="1">Stage 0 sporulation protein A homolog</fullName>
    </recommendedName>
</protein>
<dbReference type="GO" id="GO:0000976">
    <property type="term" value="F:transcription cis-regulatory region binding"/>
    <property type="evidence" value="ECO:0007669"/>
    <property type="project" value="TreeGrafter"/>
</dbReference>
<evidence type="ECO:0000256" key="9">
    <source>
        <dbReference type="PROSITE-ProRule" id="PRU01091"/>
    </source>
</evidence>
<organism evidence="12">
    <name type="scientific">Moorella thermoacetica Y72</name>
    <dbReference type="NCBI Taxonomy" id="1325331"/>
    <lineage>
        <taxon>Bacteria</taxon>
        <taxon>Bacillati</taxon>
        <taxon>Bacillota</taxon>
        <taxon>Clostridia</taxon>
        <taxon>Neomoorellales</taxon>
        <taxon>Neomoorellaceae</taxon>
        <taxon>Neomoorella</taxon>
    </lineage>
</organism>
<keyword evidence="3" id="KW-0902">Two-component regulatory system</keyword>
<dbReference type="PROSITE" id="PS51755">
    <property type="entry name" value="OMPR_PHOB"/>
    <property type="match status" value="1"/>
</dbReference>
<dbReference type="InterPro" id="IPR036388">
    <property type="entry name" value="WH-like_DNA-bd_sf"/>
</dbReference>
<evidence type="ECO:0000256" key="5">
    <source>
        <dbReference type="ARBA" id="ARBA00023125"/>
    </source>
</evidence>
<evidence type="ECO:0000256" key="3">
    <source>
        <dbReference type="ARBA" id="ARBA00023012"/>
    </source>
</evidence>
<dbReference type="Gene3D" id="6.10.250.690">
    <property type="match status" value="1"/>
</dbReference>
<dbReference type="Gene3D" id="3.40.50.2300">
    <property type="match status" value="1"/>
</dbReference>
<dbReference type="SMART" id="SM00448">
    <property type="entry name" value="REC"/>
    <property type="match status" value="1"/>
</dbReference>
<dbReference type="SUPFAM" id="SSF52172">
    <property type="entry name" value="CheY-like"/>
    <property type="match status" value="1"/>
</dbReference>
<keyword evidence="6" id="KW-0804">Transcription</keyword>
<evidence type="ECO:0000259" key="10">
    <source>
        <dbReference type="PROSITE" id="PS50110"/>
    </source>
</evidence>
<feature type="domain" description="OmpR/PhoB-type" evidence="11">
    <location>
        <begin position="138"/>
        <end position="236"/>
    </location>
</feature>
<feature type="modified residue" description="4-aspartylphosphate" evidence="8">
    <location>
        <position position="65"/>
    </location>
</feature>
<dbReference type="Gene3D" id="1.10.10.10">
    <property type="entry name" value="Winged helix-like DNA-binding domain superfamily/Winged helix DNA-binding domain"/>
    <property type="match status" value="1"/>
</dbReference>
<name>A0A0S6UIF7_NEOTH</name>
<evidence type="ECO:0000256" key="6">
    <source>
        <dbReference type="ARBA" id="ARBA00023163"/>
    </source>
</evidence>
<evidence type="ECO:0000256" key="8">
    <source>
        <dbReference type="PROSITE-ProRule" id="PRU00169"/>
    </source>
</evidence>
<dbReference type="GO" id="GO:0000156">
    <property type="term" value="F:phosphorelay response regulator activity"/>
    <property type="evidence" value="ECO:0007669"/>
    <property type="project" value="TreeGrafter"/>
</dbReference>
<feature type="DNA-binding region" description="OmpR/PhoB-type" evidence="9">
    <location>
        <begin position="138"/>
        <end position="236"/>
    </location>
</feature>
<dbReference type="InterPro" id="IPR039420">
    <property type="entry name" value="WalR-like"/>
</dbReference>
<dbReference type="GO" id="GO:0006355">
    <property type="term" value="P:regulation of DNA-templated transcription"/>
    <property type="evidence" value="ECO:0007669"/>
    <property type="project" value="InterPro"/>
</dbReference>
<evidence type="ECO:0000256" key="7">
    <source>
        <dbReference type="ARBA" id="ARBA00024867"/>
    </source>
</evidence>
<dbReference type="InterPro" id="IPR011006">
    <property type="entry name" value="CheY-like_superfamily"/>
</dbReference>
<evidence type="ECO:0000256" key="2">
    <source>
        <dbReference type="ARBA" id="ARBA00022553"/>
    </source>
</evidence>
<accession>A0A0S6UIF7</accession>
<dbReference type="GO" id="GO:0005829">
    <property type="term" value="C:cytosol"/>
    <property type="evidence" value="ECO:0007669"/>
    <property type="project" value="TreeGrafter"/>
</dbReference>
<reference evidence="12" key="1">
    <citation type="journal article" date="2014" name="Gene">
        <title>Genome-guided analysis of transformation efficiency and carbon dioxide assimilation by Moorella thermoacetica Y72.</title>
        <authorList>
            <person name="Tsukahara K."/>
            <person name="Kita A."/>
            <person name="Nakashimada Y."/>
            <person name="Hoshino T."/>
            <person name="Murakami K."/>
        </authorList>
    </citation>
    <scope>NUCLEOTIDE SEQUENCE [LARGE SCALE GENOMIC DNA]</scope>
    <source>
        <strain evidence="12">Y72</strain>
    </source>
</reference>
<dbReference type="Pfam" id="PF00072">
    <property type="entry name" value="Response_reg"/>
    <property type="match status" value="1"/>
</dbReference>
<evidence type="ECO:0000313" key="12">
    <source>
        <dbReference type="EMBL" id="GAF27254.1"/>
    </source>
</evidence>
<dbReference type="FunFam" id="3.40.50.2300:FF:000001">
    <property type="entry name" value="DNA-binding response regulator PhoB"/>
    <property type="match status" value="1"/>
</dbReference>
<proteinExistence type="predicted"/>
<keyword evidence="4" id="KW-0805">Transcription regulation</keyword>
<dbReference type="PANTHER" id="PTHR48111:SF22">
    <property type="entry name" value="REGULATOR OF RPOS"/>
    <property type="match status" value="1"/>
</dbReference>
<dbReference type="InterPro" id="IPR001867">
    <property type="entry name" value="OmpR/PhoB-type_DNA-bd"/>
</dbReference>
<dbReference type="EMBL" id="DF238840">
    <property type="protein sequence ID" value="GAF27254.1"/>
    <property type="molecule type" value="Genomic_DNA"/>
</dbReference>
<gene>
    <name evidence="12" type="ORF">MTY_2595</name>
</gene>
<dbReference type="Proteomes" id="UP000063718">
    <property type="component" value="Unassembled WGS sequence"/>
</dbReference>
<dbReference type="InterPro" id="IPR001789">
    <property type="entry name" value="Sig_transdc_resp-reg_receiver"/>
</dbReference>
<dbReference type="SMART" id="SM00862">
    <property type="entry name" value="Trans_reg_C"/>
    <property type="match status" value="1"/>
</dbReference>
<evidence type="ECO:0000259" key="11">
    <source>
        <dbReference type="PROSITE" id="PS51755"/>
    </source>
</evidence>